<evidence type="ECO:0000259" key="8">
    <source>
        <dbReference type="Pfam" id="PF01120"/>
    </source>
</evidence>
<feature type="chain" id="PRO_5038405009" description="alpha-L-fucosidase" evidence="6">
    <location>
        <begin position="23"/>
        <end position="496"/>
    </location>
</feature>
<evidence type="ECO:0000256" key="1">
    <source>
        <dbReference type="ARBA" id="ARBA00007951"/>
    </source>
</evidence>
<dbReference type="PANTHER" id="PTHR10030">
    <property type="entry name" value="ALPHA-L-FUCOSIDASE"/>
    <property type="match status" value="1"/>
</dbReference>
<dbReference type="GO" id="GO:0004560">
    <property type="term" value="F:alpha-L-fucosidase activity"/>
    <property type="evidence" value="ECO:0007669"/>
    <property type="project" value="InterPro"/>
</dbReference>
<dbReference type="EMBL" id="JADIMA010000008">
    <property type="protein sequence ID" value="MBO8472165.1"/>
    <property type="molecule type" value="Genomic_DNA"/>
</dbReference>
<gene>
    <name evidence="9" type="ORF">IAB81_00845</name>
</gene>
<evidence type="ECO:0000256" key="4">
    <source>
        <dbReference type="ARBA" id="ARBA00022801"/>
    </source>
</evidence>
<dbReference type="SMART" id="SM00812">
    <property type="entry name" value="Alpha_L_fucos"/>
    <property type="match status" value="1"/>
</dbReference>
<dbReference type="GO" id="GO:0006004">
    <property type="term" value="P:fucose metabolic process"/>
    <property type="evidence" value="ECO:0007669"/>
    <property type="project" value="TreeGrafter"/>
</dbReference>
<evidence type="ECO:0000313" key="10">
    <source>
        <dbReference type="Proteomes" id="UP000823604"/>
    </source>
</evidence>
<dbReference type="InterPro" id="IPR017853">
    <property type="entry name" value="GH"/>
</dbReference>
<sequence>MKKNYCLFAASFFFALSLSVSCSDAVIAPDPVLPVPAPQQVRWQQMERYAFIHYGLNTYADAEWGYGNVSPELLAPGKLDCRQWARVLAGAGMKGIIITAKHHDGFCLWPCEGTDYDIASSPYRDGKGDIVRELSEACREYGLKFGVYVSPWDRNRSDYGREEYVGYYRSQLESLLSGDYGEIFEVWLDGANGGDGWYGGADETRTIDRRVYYDFPSIDSLILSLQPDAIIFSDGGPGCRWVGNERGVAGETNWSFLRGGEVYPGYHAAGELPSGHEDGDTWIPAECDVSIRPGWFWHADEDSLVKSPEQLLDLYFKSVGRNANLLLNVPVNRDGLISKADSASLYAFNNLLSREFGYNVLKDAAVEASSERGRPFRAENLVDGDYDTFWSVPDSCSAPSVRFSFVKPEKLDKIVLQEYIPLGQRVVDFDVEYLSRDGMWMPVDCGEQTTTIGYKRIVRFRPIETEAVRVVFRESRGPVCISAVEAYLRDYTQAPE</sequence>
<proteinExistence type="inferred from homology"/>
<reference evidence="9" key="1">
    <citation type="submission" date="2020-10" db="EMBL/GenBank/DDBJ databases">
        <authorList>
            <person name="Gilroy R."/>
        </authorList>
    </citation>
    <scope>NUCLEOTIDE SEQUENCE</scope>
    <source>
        <strain evidence="9">B1-8020</strain>
    </source>
</reference>
<evidence type="ECO:0000256" key="2">
    <source>
        <dbReference type="ARBA" id="ARBA00012662"/>
    </source>
</evidence>
<dbReference type="Pfam" id="PF01120">
    <property type="entry name" value="Alpha_L_fucos"/>
    <property type="match status" value="1"/>
</dbReference>
<protein>
    <recommendedName>
        <fullName evidence="2">alpha-L-fucosidase</fullName>
        <ecNumber evidence="2">3.2.1.51</ecNumber>
    </recommendedName>
</protein>
<dbReference type="InterPro" id="IPR057739">
    <property type="entry name" value="Glyco_hydro_29_N"/>
</dbReference>
<dbReference type="EC" id="3.2.1.51" evidence="2"/>
<feature type="domain" description="Glycoside hydrolase family 29 N-terminal" evidence="8">
    <location>
        <begin position="43"/>
        <end position="350"/>
    </location>
</feature>
<dbReference type="GO" id="GO:0005764">
    <property type="term" value="C:lysosome"/>
    <property type="evidence" value="ECO:0007669"/>
    <property type="project" value="TreeGrafter"/>
</dbReference>
<feature type="signal peptide" evidence="6">
    <location>
        <begin position="1"/>
        <end position="22"/>
    </location>
</feature>
<comment type="caution">
    <text evidence="9">The sequence shown here is derived from an EMBL/GenBank/DDBJ whole genome shotgun (WGS) entry which is preliminary data.</text>
</comment>
<evidence type="ECO:0000313" key="9">
    <source>
        <dbReference type="EMBL" id="MBO8472165.1"/>
    </source>
</evidence>
<dbReference type="AlphaFoldDB" id="A0A9D9IH89"/>
<dbReference type="PROSITE" id="PS51257">
    <property type="entry name" value="PROKAR_LIPOPROTEIN"/>
    <property type="match status" value="1"/>
</dbReference>
<dbReference type="Gene3D" id="2.60.120.260">
    <property type="entry name" value="Galactose-binding domain-like"/>
    <property type="match status" value="1"/>
</dbReference>
<organism evidence="9 10">
    <name type="scientific">Candidatus Merdivivens pullicola</name>
    <dbReference type="NCBI Taxonomy" id="2840872"/>
    <lineage>
        <taxon>Bacteria</taxon>
        <taxon>Pseudomonadati</taxon>
        <taxon>Bacteroidota</taxon>
        <taxon>Bacteroidia</taxon>
        <taxon>Bacteroidales</taxon>
        <taxon>Muribaculaceae</taxon>
        <taxon>Muribaculaceae incertae sedis</taxon>
        <taxon>Candidatus Merdivivens</taxon>
    </lineage>
</organism>
<dbReference type="InterPro" id="IPR000421">
    <property type="entry name" value="FA58C"/>
</dbReference>
<accession>A0A9D9IH89</accession>
<dbReference type="InterPro" id="IPR000933">
    <property type="entry name" value="Glyco_hydro_29"/>
</dbReference>
<evidence type="ECO:0000256" key="3">
    <source>
        <dbReference type="ARBA" id="ARBA00022729"/>
    </source>
</evidence>
<name>A0A9D9IH89_9BACT</name>
<dbReference type="GO" id="GO:0016139">
    <property type="term" value="P:glycoside catabolic process"/>
    <property type="evidence" value="ECO:0007669"/>
    <property type="project" value="TreeGrafter"/>
</dbReference>
<comment type="similarity">
    <text evidence="1">Belongs to the glycosyl hydrolase 29 family.</text>
</comment>
<dbReference type="SUPFAM" id="SSF51445">
    <property type="entry name" value="(Trans)glycosidases"/>
    <property type="match status" value="1"/>
</dbReference>
<dbReference type="SUPFAM" id="SSF49785">
    <property type="entry name" value="Galactose-binding domain-like"/>
    <property type="match status" value="1"/>
</dbReference>
<keyword evidence="5" id="KW-0326">Glycosidase</keyword>
<evidence type="ECO:0000259" key="7">
    <source>
        <dbReference type="Pfam" id="PF00754"/>
    </source>
</evidence>
<dbReference type="InterPro" id="IPR008979">
    <property type="entry name" value="Galactose-bd-like_sf"/>
</dbReference>
<dbReference type="FunFam" id="3.20.20.80:FF:000052">
    <property type="entry name" value="Putative alpha-L-fucosidase 1"/>
    <property type="match status" value="1"/>
</dbReference>
<reference evidence="9" key="2">
    <citation type="journal article" date="2021" name="PeerJ">
        <title>Extensive microbial diversity within the chicken gut microbiome revealed by metagenomics and culture.</title>
        <authorList>
            <person name="Gilroy R."/>
            <person name="Ravi A."/>
            <person name="Getino M."/>
            <person name="Pursley I."/>
            <person name="Horton D.L."/>
            <person name="Alikhan N.F."/>
            <person name="Baker D."/>
            <person name="Gharbi K."/>
            <person name="Hall N."/>
            <person name="Watson M."/>
            <person name="Adriaenssens E.M."/>
            <person name="Foster-Nyarko E."/>
            <person name="Jarju S."/>
            <person name="Secka A."/>
            <person name="Antonio M."/>
            <person name="Oren A."/>
            <person name="Chaudhuri R.R."/>
            <person name="La Ragione R."/>
            <person name="Hildebrand F."/>
            <person name="Pallen M.J."/>
        </authorList>
    </citation>
    <scope>NUCLEOTIDE SEQUENCE</scope>
    <source>
        <strain evidence="9">B1-8020</strain>
    </source>
</reference>
<evidence type="ECO:0000256" key="6">
    <source>
        <dbReference type="SAM" id="SignalP"/>
    </source>
</evidence>
<dbReference type="Pfam" id="PF00754">
    <property type="entry name" value="F5_F8_type_C"/>
    <property type="match status" value="1"/>
</dbReference>
<dbReference type="Proteomes" id="UP000823604">
    <property type="component" value="Unassembled WGS sequence"/>
</dbReference>
<dbReference type="Gene3D" id="3.20.20.80">
    <property type="entry name" value="Glycosidases"/>
    <property type="match status" value="1"/>
</dbReference>
<dbReference type="PANTHER" id="PTHR10030:SF37">
    <property type="entry name" value="ALPHA-L-FUCOSIDASE-RELATED"/>
    <property type="match status" value="1"/>
</dbReference>
<evidence type="ECO:0000256" key="5">
    <source>
        <dbReference type="ARBA" id="ARBA00023295"/>
    </source>
</evidence>
<feature type="domain" description="F5/8 type C" evidence="7">
    <location>
        <begin position="366"/>
        <end position="476"/>
    </location>
</feature>
<keyword evidence="4" id="KW-0378">Hydrolase</keyword>
<keyword evidence="3 6" id="KW-0732">Signal</keyword>